<dbReference type="PANTHER" id="PTHR42760">
    <property type="entry name" value="SHORT-CHAIN DEHYDROGENASES/REDUCTASES FAMILY MEMBER"/>
    <property type="match status" value="1"/>
</dbReference>
<sequence length="250" mass="27131">MEDLHSKKAIVTGAAQGLGVAMAEGLCEYGVKVCILDISPNLQQTVEDLCKKDFDVIGLQADLSDQRNLPSVFDRALELLDGELDILVNNAGIHKSLPAIDFQIEDFQRILQVNIMAVFQLCRLAAEDMKKRGKGKIINIASVLASQGGFHASAYSASKGAVAQLTKSLSNEWAKEGISVNAIAPGYYETELNHHILIDEKRYESLVSRIPIGRFGQPRELAGTVQFLASEKSDYISGAIIPVDGGFLGR</sequence>
<dbReference type="InterPro" id="IPR002347">
    <property type="entry name" value="SDR_fam"/>
</dbReference>
<dbReference type="PRINTS" id="PR00080">
    <property type="entry name" value="SDRFAMILY"/>
</dbReference>
<gene>
    <name evidence="3" type="ORF">JOC94_002884</name>
</gene>
<evidence type="ECO:0000256" key="1">
    <source>
        <dbReference type="ARBA" id="ARBA00006484"/>
    </source>
</evidence>
<dbReference type="RefSeq" id="WP_083717400.1">
    <property type="nucleotide sequence ID" value="NZ_JAFBFH010000019.1"/>
</dbReference>
<dbReference type="EC" id="1.1.1.125" evidence="3"/>
<dbReference type="EMBL" id="JAFBFH010000019">
    <property type="protein sequence ID" value="MBM7715895.1"/>
    <property type="molecule type" value="Genomic_DNA"/>
</dbReference>
<dbReference type="GO" id="GO:0008678">
    <property type="term" value="F:2-deoxy-D-gluconate 3-dehydrogenase activity"/>
    <property type="evidence" value="ECO:0007669"/>
    <property type="project" value="UniProtKB-EC"/>
</dbReference>
<dbReference type="InterPro" id="IPR036291">
    <property type="entry name" value="NAD(P)-bd_dom_sf"/>
</dbReference>
<name>A0ABS2R937_9BACI</name>
<dbReference type="PANTHER" id="PTHR42760:SF5">
    <property type="entry name" value="2-DEHYDRO-3-DEOXY-D-GLUCONATE 5-DEHYDROGENASE"/>
    <property type="match status" value="1"/>
</dbReference>
<comment type="caution">
    <text evidence="3">The sequence shown here is derived from an EMBL/GenBank/DDBJ whole genome shotgun (WGS) entry which is preliminary data.</text>
</comment>
<reference evidence="3 4" key="1">
    <citation type="submission" date="2021-01" db="EMBL/GenBank/DDBJ databases">
        <title>Genomic Encyclopedia of Type Strains, Phase IV (KMG-IV): sequencing the most valuable type-strain genomes for metagenomic binning, comparative biology and taxonomic classification.</title>
        <authorList>
            <person name="Goeker M."/>
        </authorList>
    </citation>
    <scope>NUCLEOTIDE SEQUENCE [LARGE SCALE GENOMIC DNA]</scope>
    <source>
        <strain evidence="3 4">DSM 105453</strain>
    </source>
</reference>
<accession>A0ABS2R937</accession>
<comment type="similarity">
    <text evidence="1">Belongs to the short-chain dehydrogenases/reductases (SDR) family.</text>
</comment>
<keyword evidence="4" id="KW-1185">Reference proteome</keyword>
<dbReference type="PROSITE" id="PS00061">
    <property type="entry name" value="ADH_SHORT"/>
    <property type="match status" value="1"/>
</dbReference>
<evidence type="ECO:0000313" key="3">
    <source>
        <dbReference type="EMBL" id="MBM7715895.1"/>
    </source>
</evidence>
<dbReference type="InterPro" id="IPR020904">
    <property type="entry name" value="Sc_DH/Rdtase_CS"/>
</dbReference>
<dbReference type="PRINTS" id="PR00081">
    <property type="entry name" value="GDHRDH"/>
</dbReference>
<dbReference type="NCBIfam" id="NF005559">
    <property type="entry name" value="PRK07231.1"/>
    <property type="match status" value="1"/>
</dbReference>
<evidence type="ECO:0000256" key="2">
    <source>
        <dbReference type="ARBA" id="ARBA00023002"/>
    </source>
</evidence>
<evidence type="ECO:0000313" key="4">
    <source>
        <dbReference type="Proteomes" id="UP000823485"/>
    </source>
</evidence>
<organism evidence="3 4">
    <name type="scientific">Siminovitchia thermophila</name>
    <dbReference type="NCBI Taxonomy" id="1245522"/>
    <lineage>
        <taxon>Bacteria</taxon>
        <taxon>Bacillati</taxon>
        <taxon>Bacillota</taxon>
        <taxon>Bacilli</taxon>
        <taxon>Bacillales</taxon>
        <taxon>Bacillaceae</taxon>
        <taxon>Siminovitchia</taxon>
    </lineage>
</organism>
<dbReference type="Proteomes" id="UP000823485">
    <property type="component" value="Unassembled WGS sequence"/>
</dbReference>
<protein>
    <submittedName>
        <fullName evidence="3">2-deoxy-D-gluconate 3-dehydrogenase</fullName>
        <ecNumber evidence="3">1.1.1.125</ecNumber>
    </submittedName>
</protein>
<keyword evidence="2 3" id="KW-0560">Oxidoreductase</keyword>
<dbReference type="Gene3D" id="3.40.50.720">
    <property type="entry name" value="NAD(P)-binding Rossmann-like Domain"/>
    <property type="match status" value="1"/>
</dbReference>
<dbReference type="Pfam" id="PF13561">
    <property type="entry name" value="adh_short_C2"/>
    <property type="match status" value="1"/>
</dbReference>
<proteinExistence type="inferred from homology"/>
<dbReference type="SUPFAM" id="SSF51735">
    <property type="entry name" value="NAD(P)-binding Rossmann-fold domains"/>
    <property type="match status" value="1"/>
</dbReference>